<evidence type="ECO:0000313" key="10">
    <source>
        <dbReference type="EMBL" id="MEY8662188.1"/>
    </source>
</evidence>
<accession>A0ABV4DQN5</accession>
<evidence type="ECO:0000313" key="11">
    <source>
        <dbReference type="Proteomes" id="UP001565236"/>
    </source>
</evidence>
<dbReference type="InterPro" id="IPR001882">
    <property type="entry name" value="Biotin_BS"/>
</dbReference>
<evidence type="ECO:0000256" key="1">
    <source>
        <dbReference type="ARBA" id="ARBA00005194"/>
    </source>
</evidence>
<dbReference type="PROSITE" id="PS00188">
    <property type="entry name" value="BIOTIN"/>
    <property type="match status" value="1"/>
</dbReference>
<comment type="function">
    <text evidence="8">This protein is a component of the acetyl coenzyme A carboxylase complex; first, biotin carboxylase catalyzes the carboxylation of the carrier protein and then the transcarboxylase transfers the carboxyl group to form malonyl-CoA.</text>
</comment>
<dbReference type="InterPro" id="IPR000089">
    <property type="entry name" value="Biotin_lipoyl"/>
</dbReference>
<evidence type="ECO:0000256" key="3">
    <source>
        <dbReference type="ARBA" id="ARBA00022516"/>
    </source>
</evidence>
<keyword evidence="6 8" id="KW-0275">Fatty acid biosynthesis</keyword>
<keyword evidence="5 8" id="KW-0443">Lipid metabolism</keyword>
<reference evidence="10 11" key="1">
    <citation type="submission" date="2024-03" db="EMBL/GenBank/DDBJ databases">
        <title>Mouse gut bacterial collection (mGBC) of GemPharmatech.</title>
        <authorList>
            <person name="He Y."/>
            <person name="Dong L."/>
            <person name="Wu D."/>
            <person name="Gao X."/>
            <person name="Lin Z."/>
        </authorList>
    </citation>
    <scope>NUCLEOTIDE SEQUENCE [LARGE SCALE GENOMIC DNA]</scope>
    <source>
        <strain evidence="10 11">15-30</strain>
    </source>
</reference>
<evidence type="ECO:0000256" key="2">
    <source>
        <dbReference type="ARBA" id="ARBA00017562"/>
    </source>
</evidence>
<organism evidence="10 11">
    <name type="scientific">Ligilactobacillus faecis</name>
    <dbReference type="NCBI Taxonomy" id="762833"/>
    <lineage>
        <taxon>Bacteria</taxon>
        <taxon>Bacillati</taxon>
        <taxon>Bacillota</taxon>
        <taxon>Bacilli</taxon>
        <taxon>Lactobacillales</taxon>
        <taxon>Lactobacillaceae</taxon>
        <taxon>Ligilactobacillus</taxon>
    </lineage>
</organism>
<evidence type="ECO:0000259" key="9">
    <source>
        <dbReference type="PROSITE" id="PS50968"/>
    </source>
</evidence>
<dbReference type="RefSeq" id="WP_369941599.1">
    <property type="nucleotide sequence ID" value="NZ_JBCLUF010000013.1"/>
</dbReference>
<dbReference type="Gene3D" id="2.40.50.100">
    <property type="match status" value="1"/>
</dbReference>
<evidence type="ECO:0000256" key="7">
    <source>
        <dbReference type="ARBA" id="ARBA00023267"/>
    </source>
</evidence>
<evidence type="ECO:0000256" key="4">
    <source>
        <dbReference type="ARBA" id="ARBA00022832"/>
    </source>
</evidence>
<keyword evidence="3 8" id="KW-0444">Lipid biosynthesis</keyword>
<dbReference type="InterPro" id="IPR011053">
    <property type="entry name" value="Single_hybrid_motif"/>
</dbReference>
<keyword evidence="11" id="KW-1185">Reference proteome</keyword>
<dbReference type="CDD" id="cd06850">
    <property type="entry name" value="biotinyl_domain"/>
    <property type="match status" value="1"/>
</dbReference>
<evidence type="ECO:0000256" key="5">
    <source>
        <dbReference type="ARBA" id="ARBA00023098"/>
    </source>
</evidence>
<protein>
    <recommendedName>
        <fullName evidence="2 8">Biotin carboxyl carrier protein of acetyl-CoA carboxylase</fullName>
    </recommendedName>
</protein>
<dbReference type="PANTHER" id="PTHR45266:SF3">
    <property type="entry name" value="OXALOACETATE DECARBOXYLASE ALPHA CHAIN"/>
    <property type="match status" value="1"/>
</dbReference>
<dbReference type="Pfam" id="PF00364">
    <property type="entry name" value="Biotin_lipoyl"/>
    <property type="match status" value="1"/>
</dbReference>
<evidence type="ECO:0000256" key="8">
    <source>
        <dbReference type="RuleBase" id="RU364072"/>
    </source>
</evidence>
<dbReference type="Proteomes" id="UP001565236">
    <property type="component" value="Unassembled WGS sequence"/>
</dbReference>
<dbReference type="PRINTS" id="PR01071">
    <property type="entry name" value="ACOABIOTINCC"/>
</dbReference>
<sequence>MDFNEIEKLMNDFENSEMRELEITADGFHIRLSKNETSVNVKANEKGHKDQVTEDEKTIDYIRSPLVGSVYLQPKPDAKPFVEVGSHVSPGDVVCIVEAMKMMTEVKSTQAGVITEILVENEDLVDYERPLFKVRH</sequence>
<dbReference type="PROSITE" id="PS50968">
    <property type="entry name" value="BIOTINYL_LIPOYL"/>
    <property type="match status" value="1"/>
</dbReference>
<dbReference type="PANTHER" id="PTHR45266">
    <property type="entry name" value="OXALOACETATE DECARBOXYLASE ALPHA CHAIN"/>
    <property type="match status" value="1"/>
</dbReference>
<dbReference type="InterPro" id="IPR050709">
    <property type="entry name" value="Biotin_Carboxyl_Carrier/Decarb"/>
</dbReference>
<keyword evidence="7 8" id="KW-0092">Biotin</keyword>
<evidence type="ECO:0000256" key="6">
    <source>
        <dbReference type="ARBA" id="ARBA00023160"/>
    </source>
</evidence>
<gene>
    <name evidence="10" type="ORF">AALT52_04685</name>
</gene>
<name>A0ABV4DQN5_9LACO</name>
<keyword evidence="4 8" id="KW-0276">Fatty acid metabolism</keyword>
<comment type="pathway">
    <text evidence="1 8">Lipid metabolism; fatty acid biosynthesis.</text>
</comment>
<dbReference type="InterPro" id="IPR001249">
    <property type="entry name" value="AcCoA_biotinCC"/>
</dbReference>
<feature type="domain" description="Lipoyl-binding" evidence="9">
    <location>
        <begin position="59"/>
        <end position="135"/>
    </location>
</feature>
<dbReference type="SUPFAM" id="SSF51230">
    <property type="entry name" value="Single hybrid motif"/>
    <property type="match status" value="1"/>
</dbReference>
<dbReference type="EMBL" id="JBCLUF010000013">
    <property type="protein sequence ID" value="MEY8662188.1"/>
    <property type="molecule type" value="Genomic_DNA"/>
</dbReference>
<proteinExistence type="predicted"/>
<comment type="caution">
    <text evidence="10">The sequence shown here is derived from an EMBL/GenBank/DDBJ whole genome shotgun (WGS) entry which is preliminary data.</text>
</comment>